<dbReference type="OrthoDB" id="444631at2759"/>
<keyword evidence="3 6" id="KW-1133">Transmembrane helix</keyword>
<organism evidence="8 9">
    <name type="scientific">Paraphoma chrysanthemicola</name>
    <dbReference type="NCBI Taxonomy" id="798071"/>
    <lineage>
        <taxon>Eukaryota</taxon>
        <taxon>Fungi</taxon>
        <taxon>Dikarya</taxon>
        <taxon>Ascomycota</taxon>
        <taxon>Pezizomycotina</taxon>
        <taxon>Dothideomycetes</taxon>
        <taxon>Pleosporomycetidae</taxon>
        <taxon>Pleosporales</taxon>
        <taxon>Pleosporineae</taxon>
        <taxon>Phaeosphaeriaceae</taxon>
        <taxon>Paraphoma</taxon>
    </lineage>
</organism>
<protein>
    <recommendedName>
        <fullName evidence="7">Rhodopsin domain-containing protein</fullName>
    </recommendedName>
</protein>
<keyword evidence="4 6" id="KW-0472">Membrane</keyword>
<feature type="domain" description="Rhodopsin" evidence="7">
    <location>
        <begin position="48"/>
        <end position="258"/>
    </location>
</feature>
<evidence type="ECO:0000256" key="3">
    <source>
        <dbReference type="ARBA" id="ARBA00022989"/>
    </source>
</evidence>
<dbReference type="InterPro" id="IPR049326">
    <property type="entry name" value="Rhodopsin_dom_fungi"/>
</dbReference>
<feature type="transmembrane region" description="Helical" evidence="6">
    <location>
        <begin position="210"/>
        <end position="229"/>
    </location>
</feature>
<evidence type="ECO:0000256" key="1">
    <source>
        <dbReference type="ARBA" id="ARBA00004141"/>
    </source>
</evidence>
<evidence type="ECO:0000256" key="2">
    <source>
        <dbReference type="ARBA" id="ARBA00022692"/>
    </source>
</evidence>
<comment type="subcellular location">
    <subcellularLocation>
        <location evidence="1">Membrane</location>
        <topology evidence="1">Multi-pass membrane protein</topology>
    </subcellularLocation>
</comment>
<evidence type="ECO:0000256" key="4">
    <source>
        <dbReference type="ARBA" id="ARBA00023136"/>
    </source>
</evidence>
<dbReference type="InterPro" id="IPR052337">
    <property type="entry name" value="SAT4-like"/>
</dbReference>
<dbReference type="AlphaFoldDB" id="A0A8K0R619"/>
<keyword evidence="9" id="KW-1185">Reference proteome</keyword>
<dbReference type="EMBL" id="JAGMVJ010000009">
    <property type="protein sequence ID" value="KAH7087521.1"/>
    <property type="molecule type" value="Genomic_DNA"/>
</dbReference>
<feature type="transmembrane region" description="Helical" evidence="6">
    <location>
        <begin position="64"/>
        <end position="84"/>
    </location>
</feature>
<evidence type="ECO:0000313" key="8">
    <source>
        <dbReference type="EMBL" id="KAH7087521.1"/>
    </source>
</evidence>
<feature type="transmembrane region" description="Helical" evidence="6">
    <location>
        <begin position="115"/>
        <end position="138"/>
    </location>
</feature>
<dbReference type="Pfam" id="PF20684">
    <property type="entry name" value="Fung_rhodopsin"/>
    <property type="match status" value="1"/>
</dbReference>
<evidence type="ECO:0000313" key="9">
    <source>
        <dbReference type="Proteomes" id="UP000813461"/>
    </source>
</evidence>
<accession>A0A8K0R619</accession>
<sequence>MPVKDGMQLLLRQSEPSAAGYALPEISPRTFLAVIWVSTALSLVFLPARLYARWTTLHRFFWDDFFAVFAGCISLAVSIVVTVYSKVTFDMILIGAGRLPFPSNVKIITMEYTRVFAAVPMMFYVGLWSIKLSFLLFFRRLGTRNIQSLHRWWWFVAIFTITSFFLCFATLPYRCTLVSFEVVASPECQTQGLSFVSMKVNCALDVLTDVLTLSMIFSLVIITILFAILRATLTTIGVKQQIDPIWMYMWTSIELNVGKYGRLAEVPSLTLSSYYCGMCGSLQNAVPA</sequence>
<dbReference type="PANTHER" id="PTHR33048">
    <property type="entry name" value="PTH11-LIKE INTEGRAL MEMBRANE PROTEIN (AFU_ORTHOLOGUE AFUA_5G11245)"/>
    <property type="match status" value="1"/>
</dbReference>
<reference evidence="8" key="1">
    <citation type="journal article" date="2021" name="Nat. Commun.">
        <title>Genetic determinants of endophytism in the Arabidopsis root mycobiome.</title>
        <authorList>
            <person name="Mesny F."/>
            <person name="Miyauchi S."/>
            <person name="Thiergart T."/>
            <person name="Pickel B."/>
            <person name="Atanasova L."/>
            <person name="Karlsson M."/>
            <person name="Huettel B."/>
            <person name="Barry K.W."/>
            <person name="Haridas S."/>
            <person name="Chen C."/>
            <person name="Bauer D."/>
            <person name="Andreopoulos W."/>
            <person name="Pangilinan J."/>
            <person name="LaButti K."/>
            <person name="Riley R."/>
            <person name="Lipzen A."/>
            <person name="Clum A."/>
            <person name="Drula E."/>
            <person name="Henrissat B."/>
            <person name="Kohler A."/>
            <person name="Grigoriev I.V."/>
            <person name="Martin F.M."/>
            <person name="Hacquard S."/>
        </authorList>
    </citation>
    <scope>NUCLEOTIDE SEQUENCE</scope>
    <source>
        <strain evidence="8">MPI-SDFR-AT-0120</strain>
    </source>
</reference>
<proteinExistence type="inferred from homology"/>
<feature type="transmembrane region" description="Helical" evidence="6">
    <location>
        <begin position="150"/>
        <end position="171"/>
    </location>
</feature>
<comment type="caution">
    <text evidence="8">The sequence shown here is derived from an EMBL/GenBank/DDBJ whole genome shotgun (WGS) entry which is preliminary data.</text>
</comment>
<dbReference type="Proteomes" id="UP000813461">
    <property type="component" value="Unassembled WGS sequence"/>
</dbReference>
<evidence type="ECO:0000256" key="5">
    <source>
        <dbReference type="ARBA" id="ARBA00038359"/>
    </source>
</evidence>
<name>A0A8K0R619_9PLEO</name>
<gene>
    <name evidence="8" type="ORF">FB567DRAFT_548810</name>
</gene>
<feature type="transmembrane region" description="Helical" evidence="6">
    <location>
        <begin position="31"/>
        <end position="52"/>
    </location>
</feature>
<dbReference type="PANTHER" id="PTHR33048:SF47">
    <property type="entry name" value="INTEGRAL MEMBRANE PROTEIN-RELATED"/>
    <property type="match status" value="1"/>
</dbReference>
<evidence type="ECO:0000259" key="7">
    <source>
        <dbReference type="Pfam" id="PF20684"/>
    </source>
</evidence>
<keyword evidence="2 6" id="KW-0812">Transmembrane</keyword>
<comment type="similarity">
    <text evidence="5">Belongs to the SAT4 family.</text>
</comment>
<evidence type="ECO:0000256" key="6">
    <source>
        <dbReference type="SAM" id="Phobius"/>
    </source>
</evidence>
<dbReference type="GO" id="GO:0016020">
    <property type="term" value="C:membrane"/>
    <property type="evidence" value="ECO:0007669"/>
    <property type="project" value="UniProtKB-SubCell"/>
</dbReference>